<keyword evidence="7 15" id="KW-0479">Metal-binding</keyword>
<dbReference type="NCBIfam" id="NF009557">
    <property type="entry name" value="PRK13009.1"/>
    <property type="match status" value="1"/>
</dbReference>
<dbReference type="PANTHER" id="PTHR43808">
    <property type="entry name" value="ACETYLORNITHINE DEACETYLASE"/>
    <property type="match status" value="1"/>
</dbReference>
<dbReference type="SUPFAM" id="SSF53187">
    <property type="entry name" value="Zn-dependent exopeptidases"/>
    <property type="match status" value="1"/>
</dbReference>
<feature type="domain" description="Peptidase M20 dimerisation" evidence="16">
    <location>
        <begin position="182"/>
        <end position="287"/>
    </location>
</feature>
<keyword evidence="11 15" id="KW-0457">Lysine biosynthesis</keyword>
<sequence length="397" mass="42377">MTSADPIENLATLIRCPSVTPAEGGALRALAAMLEPLGFSVERVTASEPGMPDIENLYARIGTEGPHLMFAGHTDVVPVGNEAAWTHAPFGAEIANGEMFGRGAVDMKGGIACFVAAVARQIAKNGPSKGSLSFLITGDEEGPAVNGTIKLLQWAAERGERWDACLVGEPTNPDQLGDMIKIGRRGSVSGTITVHGVQGHAAYPHLADNAVRGVIALTDALMHPPFDAGTESFQPSNLEVTTIDVGNPATNVVPAEARAAFNIRFNDTWTAETVMAEIVRRLDAAAHDEKLRPGRAPLHYDIKWAERPSHVFLTRNNNLIASLSGAIEAVTGRAPKLSTTGGTSDARFIKDYCPVVEFGLVGQTMHMVDERVAVADLETLTMIYQTFIERWFGDAQA</sequence>
<dbReference type="InterPro" id="IPR002933">
    <property type="entry name" value="Peptidase_M20"/>
</dbReference>
<evidence type="ECO:0000256" key="8">
    <source>
        <dbReference type="ARBA" id="ARBA00022801"/>
    </source>
</evidence>
<evidence type="ECO:0000256" key="3">
    <source>
        <dbReference type="ARBA" id="ARBA00011738"/>
    </source>
</evidence>
<dbReference type="Gene3D" id="3.30.70.360">
    <property type="match status" value="1"/>
</dbReference>
<evidence type="ECO:0000313" key="17">
    <source>
        <dbReference type="EMBL" id="MXN44770.1"/>
    </source>
</evidence>
<dbReference type="GO" id="GO:0019877">
    <property type="term" value="P:diaminopimelate biosynthetic process"/>
    <property type="evidence" value="ECO:0007669"/>
    <property type="project" value="UniProtKB-UniRule"/>
</dbReference>
<dbReference type="InterPro" id="IPR011650">
    <property type="entry name" value="Peptidase_M20_dimer"/>
</dbReference>
<dbReference type="GO" id="GO:0008270">
    <property type="term" value="F:zinc ion binding"/>
    <property type="evidence" value="ECO:0007669"/>
    <property type="project" value="UniProtKB-UniRule"/>
</dbReference>
<comment type="caution">
    <text evidence="17">The sequence shown here is derived from an EMBL/GenBank/DDBJ whole genome shotgun (WGS) entry which is preliminary data.</text>
</comment>
<keyword evidence="9 15" id="KW-0862">Zinc</keyword>
<dbReference type="PANTHER" id="PTHR43808:SF31">
    <property type="entry name" value="N-ACETYL-L-CITRULLINE DEACETYLASE"/>
    <property type="match status" value="1"/>
</dbReference>
<comment type="similarity">
    <text evidence="2 15">Belongs to the peptidase M20A family. DapE subfamily.</text>
</comment>
<keyword evidence="6 15" id="KW-0028">Amino-acid biosynthesis</keyword>
<proteinExistence type="inferred from homology"/>
<gene>
    <name evidence="15 17" type="primary">dapE</name>
    <name evidence="17" type="ORF">GR138_06195</name>
</gene>
<evidence type="ECO:0000256" key="7">
    <source>
        <dbReference type="ARBA" id="ARBA00022723"/>
    </source>
</evidence>
<evidence type="ECO:0000256" key="9">
    <source>
        <dbReference type="ARBA" id="ARBA00022833"/>
    </source>
</evidence>
<evidence type="ECO:0000313" key="18">
    <source>
        <dbReference type="Proteomes" id="UP000435802"/>
    </source>
</evidence>
<evidence type="ECO:0000256" key="6">
    <source>
        <dbReference type="ARBA" id="ARBA00022605"/>
    </source>
</evidence>
<dbReference type="GO" id="GO:0009014">
    <property type="term" value="F:succinyl-diaminopimelate desuccinylase activity"/>
    <property type="evidence" value="ECO:0007669"/>
    <property type="project" value="UniProtKB-UniRule"/>
</dbReference>
<evidence type="ECO:0000256" key="5">
    <source>
        <dbReference type="ARBA" id="ARBA00022391"/>
    </source>
</evidence>
<keyword evidence="8 15" id="KW-0378">Hydrolase</keyword>
<keyword evidence="10 15" id="KW-0220">Diaminopimelate biosynthesis</keyword>
<evidence type="ECO:0000256" key="15">
    <source>
        <dbReference type="HAMAP-Rule" id="MF_01690"/>
    </source>
</evidence>
<keyword evidence="12 15" id="KW-0170">Cobalt</keyword>
<dbReference type="EC" id="3.5.1.18" evidence="4 15"/>
<evidence type="ECO:0000259" key="16">
    <source>
        <dbReference type="Pfam" id="PF07687"/>
    </source>
</evidence>
<feature type="active site" description="Proton acceptor" evidence="15">
    <location>
        <position position="140"/>
    </location>
</feature>
<name>A0A6N8SDJ4_9HYPH</name>
<dbReference type="EMBL" id="WUMK01000002">
    <property type="protein sequence ID" value="MXN44770.1"/>
    <property type="molecule type" value="Genomic_DNA"/>
</dbReference>
<dbReference type="Pfam" id="PF07687">
    <property type="entry name" value="M20_dimer"/>
    <property type="match status" value="1"/>
</dbReference>
<dbReference type="GO" id="GO:0006526">
    <property type="term" value="P:L-arginine biosynthetic process"/>
    <property type="evidence" value="ECO:0007669"/>
    <property type="project" value="TreeGrafter"/>
</dbReference>
<dbReference type="GO" id="GO:0008777">
    <property type="term" value="F:acetylornithine deacetylase activity"/>
    <property type="evidence" value="ECO:0007669"/>
    <property type="project" value="TreeGrafter"/>
</dbReference>
<dbReference type="InterPro" id="IPR005941">
    <property type="entry name" value="DapE_proteobac"/>
</dbReference>
<dbReference type="PROSITE" id="PS00759">
    <property type="entry name" value="ARGE_DAPE_CPG2_2"/>
    <property type="match status" value="1"/>
</dbReference>
<feature type="binding site" evidence="15">
    <location>
        <position position="106"/>
    </location>
    <ligand>
        <name>Zn(2+)</name>
        <dbReference type="ChEBI" id="CHEBI:29105"/>
        <label>2</label>
    </ligand>
</feature>
<evidence type="ECO:0000256" key="1">
    <source>
        <dbReference type="ARBA" id="ARBA00005130"/>
    </source>
</evidence>
<reference evidence="17 18" key="1">
    <citation type="submission" date="2019-12" db="EMBL/GenBank/DDBJ databases">
        <title>Shinella kummerowiae sp. nov., a symbiotic bacterium isolated from root nodules of the herbal legume Kummerowia stipulacea.</title>
        <authorList>
            <person name="Gao J."/>
        </authorList>
    </citation>
    <scope>NUCLEOTIDE SEQUENCE [LARGE SCALE GENOMIC DNA]</scope>
    <source>
        <strain evidence="17 18">CCBAU 25048</strain>
    </source>
</reference>
<comment type="cofactor">
    <cofactor evidence="15">
        <name>Zn(2+)</name>
        <dbReference type="ChEBI" id="CHEBI:29105"/>
    </cofactor>
    <cofactor evidence="15">
        <name>Co(2+)</name>
        <dbReference type="ChEBI" id="CHEBI:48828"/>
    </cofactor>
    <text evidence="15">Binds 2 Zn(2+) or Co(2+) ions per subunit.</text>
</comment>
<dbReference type="AlphaFoldDB" id="A0A6N8SDJ4"/>
<feature type="binding site" evidence="15">
    <location>
        <position position="141"/>
    </location>
    <ligand>
        <name>Zn(2+)</name>
        <dbReference type="ChEBI" id="CHEBI:29105"/>
        <label>2</label>
    </ligand>
</feature>
<comment type="subunit">
    <text evidence="3 15">Homodimer.</text>
</comment>
<dbReference type="RefSeq" id="WP_160857741.1">
    <property type="nucleotide sequence ID" value="NZ_WUMK01000002.1"/>
</dbReference>
<evidence type="ECO:0000256" key="10">
    <source>
        <dbReference type="ARBA" id="ARBA00022915"/>
    </source>
</evidence>
<dbReference type="CDD" id="cd03891">
    <property type="entry name" value="M20_DapE_proteobac"/>
    <property type="match status" value="1"/>
</dbReference>
<evidence type="ECO:0000256" key="11">
    <source>
        <dbReference type="ARBA" id="ARBA00023154"/>
    </source>
</evidence>
<dbReference type="UniPathway" id="UPA00034">
    <property type="reaction ID" value="UER00021"/>
</dbReference>
<feature type="binding site" evidence="15">
    <location>
        <position position="366"/>
    </location>
    <ligand>
        <name>Zn(2+)</name>
        <dbReference type="ChEBI" id="CHEBI:29105"/>
        <label>2</label>
    </ligand>
</feature>
<evidence type="ECO:0000256" key="13">
    <source>
        <dbReference type="ARBA" id="ARBA00031891"/>
    </source>
</evidence>
<dbReference type="InterPro" id="IPR036264">
    <property type="entry name" value="Bact_exopeptidase_dim_dom"/>
</dbReference>
<protein>
    <recommendedName>
        <fullName evidence="5 15">Succinyl-diaminopimelate desuccinylase</fullName>
        <shortName evidence="15">SDAP desuccinylase</shortName>
        <ecNumber evidence="4 15">3.5.1.18</ecNumber>
    </recommendedName>
    <alternativeName>
        <fullName evidence="13 15">N-succinyl-LL-2,6-diaminoheptanedioate amidohydrolase</fullName>
    </alternativeName>
</protein>
<feature type="binding site" evidence="15">
    <location>
        <position position="169"/>
    </location>
    <ligand>
        <name>Zn(2+)</name>
        <dbReference type="ChEBI" id="CHEBI:29105"/>
        <label>1</label>
    </ligand>
</feature>
<dbReference type="NCBIfam" id="TIGR01246">
    <property type="entry name" value="dapE_proteo"/>
    <property type="match status" value="1"/>
</dbReference>
<accession>A0A6N8SDJ4</accession>
<dbReference type="InterPro" id="IPR001261">
    <property type="entry name" value="ArgE/DapE_CS"/>
</dbReference>
<evidence type="ECO:0000256" key="2">
    <source>
        <dbReference type="ARBA" id="ARBA00006746"/>
    </source>
</evidence>
<evidence type="ECO:0000256" key="12">
    <source>
        <dbReference type="ARBA" id="ARBA00023285"/>
    </source>
</evidence>
<feature type="binding site" evidence="15">
    <location>
        <position position="106"/>
    </location>
    <ligand>
        <name>Zn(2+)</name>
        <dbReference type="ChEBI" id="CHEBI:29105"/>
        <label>1</label>
    </ligand>
</feature>
<dbReference type="SUPFAM" id="SSF55031">
    <property type="entry name" value="Bacterial exopeptidase dimerisation domain"/>
    <property type="match status" value="1"/>
</dbReference>
<dbReference type="GO" id="GO:0009089">
    <property type="term" value="P:lysine biosynthetic process via diaminopimelate"/>
    <property type="evidence" value="ECO:0007669"/>
    <property type="project" value="UniProtKB-UniRule"/>
</dbReference>
<dbReference type="GO" id="GO:0050897">
    <property type="term" value="F:cobalt ion binding"/>
    <property type="evidence" value="ECO:0007669"/>
    <property type="project" value="UniProtKB-UniRule"/>
</dbReference>
<dbReference type="PROSITE" id="PS00758">
    <property type="entry name" value="ARGE_DAPE_CPG2_1"/>
    <property type="match status" value="1"/>
</dbReference>
<organism evidence="17 18">
    <name type="scientific">Shinella kummerowiae</name>
    <dbReference type="NCBI Taxonomy" id="417745"/>
    <lineage>
        <taxon>Bacteria</taxon>
        <taxon>Pseudomonadati</taxon>
        <taxon>Pseudomonadota</taxon>
        <taxon>Alphaproteobacteria</taxon>
        <taxon>Hyphomicrobiales</taxon>
        <taxon>Rhizobiaceae</taxon>
        <taxon>Shinella</taxon>
    </lineage>
</organism>
<dbReference type="Gene3D" id="3.40.630.10">
    <property type="entry name" value="Zn peptidases"/>
    <property type="match status" value="2"/>
</dbReference>
<dbReference type="HAMAP" id="MF_01690">
    <property type="entry name" value="DapE"/>
    <property type="match status" value="1"/>
</dbReference>
<evidence type="ECO:0000256" key="4">
    <source>
        <dbReference type="ARBA" id="ARBA00011921"/>
    </source>
</evidence>
<dbReference type="Proteomes" id="UP000435802">
    <property type="component" value="Unassembled WGS sequence"/>
</dbReference>
<comment type="catalytic activity">
    <reaction evidence="14 15">
        <text>N-succinyl-(2S,6S)-2,6-diaminopimelate + H2O = (2S,6S)-2,6-diaminopimelate + succinate</text>
        <dbReference type="Rhea" id="RHEA:22608"/>
        <dbReference type="ChEBI" id="CHEBI:15377"/>
        <dbReference type="ChEBI" id="CHEBI:30031"/>
        <dbReference type="ChEBI" id="CHEBI:57609"/>
        <dbReference type="ChEBI" id="CHEBI:58087"/>
        <dbReference type="EC" id="3.5.1.18"/>
    </reaction>
</comment>
<dbReference type="OrthoDB" id="9809784at2"/>
<comment type="function">
    <text evidence="15">Catalyzes the hydrolysis of N-succinyl-L,L-diaminopimelic acid (SDAP), forming succinate and LL-2,6-diaminopimelate (DAP), an intermediate involved in the bacterial biosynthesis of lysine and meso-diaminopimelic acid, an essential component of bacterial cell walls.</text>
</comment>
<feature type="binding site" evidence="15">
    <location>
        <position position="73"/>
    </location>
    <ligand>
        <name>Zn(2+)</name>
        <dbReference type="ChEBI" id="CHEBI:29105"/>
        <label>1</label>
    </ligand>
</feature>
<feature type="active site" evidence="15">
    <location>
        <position position="75"/>
    </location>
</feature>
<comment type="pathway">
    <text evidence="1 15">Amino-acid biosynthesis; L-lysine biosynthesis via DAP pathway; LL-2,6-diaminopimelate from (S)-tetrahydrodipicolinate (succinylase route): step 3/3.</text>
</comment>
<dbReference type="InterPro" id="IPR050072">
    <property type="entry name" value="Peptidase_M20A"/>
</dbReference>
<keyword evidence="18" id="KW-1185">Reference proteome</keyword>
<dbReference type="Pfam" id="PF01546">
    <property type="entry name" value="Peptidase_M20"/>
    <property type="match status" value="1"/>
</dbReference>
<evidence type="ECO:0000256" key="14">
    <source>
        <dbReference type="ARBA" id="ARBA00051301"/>
    </source>
</evidence>